<evidence type="ECO:0000313" key="2">
    <source>
        <dbReference type="EMBL" id="MFC4304566.1"/>
    </source>
</evidence>
<comment type="caution">
    <text evidence="2">The sequence shown here is derived from an EMBL/GenBank/DDBJ whole genome shotgun (WGS) entry which is preliminary data.</text>
</comment>
<dbReference type="EC" id="2.4.-.-" evidence="2"/>
<dbReference type="SUPFAM" id="SSF53756">
    <property type="entry name" value="UDP-Glycosyltransferase/glycogen phosphorylase"/>
    <property type="match status" value="1"/>
</dbReference>
<dbReference type="Pfam" id="PF00534">
    <property type="entry name" value="Glycos_transf_1"/>
    <property type="match status" value="1"/>
</dbReference>
<dbReference type="PANTHER" id="PTHR12526">
    <property type="entry name" value="GLYCOSYLTRANSFERASE"/>
    <property type="match status" value="1"/>
</dbReference>
<dbReference type="GO" id="GO:0016757">
    <property type="term" value="F:glycosyltransferase activity"/>
    <property type="evidence" value="ECO:0007669"/>
    <property type="project" value="UniProtKB-KW"/>
</dbReference>
<evidence type="ECO:0000313" key="3">
    <source>
        <dbReference type="Proteomes" id="UP001595755"/>
    </source>
</evidence>
<gene>
    <name evidence="2" type="ORF">ACFO1S_14145</name>
</gene>
<keyword evidence="3" id="KW-1185">Reference proteome</keyword>
<dbReference type="Gene3D" id="3.40.50.2000">
    <property type="entry name" value="Glycogen Phosphorylase B"/>
    <property type="match status" value="2"/>
</dbReference>
<keyword evidence="2" id="KW-0808">Transferase</keyword>
<dbReference type="InterPro" id="IPR001296">
    <property type="entry name" value="Glyco_trans_1"/>
</dbReference>
<evidence type="ECO:0000259" key="1">
    <source>
        <dbReference type="Pfam" id="PF00534"/>
    </source>
</evidence>
<feature type="domain" description="Glycosyl transferase family 1" evidence="1">
    <location>
        <begin position="180"/>
        <end position="337"/>
    </location>
</feature>
<reference evidence="3" key="1">
    <citation type="journal article" date="2019" name="Int. J. Syst. Evol. Microbiol.">
        <title>The Global Catalogue of Microorganisms (GCM) 10K type strain sequencing project: providing services to taxonomists for standard genome sequencing and annotation.</title>
        <authorList>
            <consortium name="The Broad Institute Genomics Platform"/>
            <consortium name="The Broad Institute Genome Sequencing Center for Infectious Disease"/>
            <person name="Wu L."/>
            <person name="Ma J."/>
        </authorList>
    </citation>
    <scope>NUCLEOTIDE SEQUENCE [LARGE SCALE GENOMIC DNA]</scope>
    <source>
        <strain evidence="3">CGMCC 4.1641</strain>
    </source>
</reference>
<dbReference type="EMBL" id="JBHSED010000029">
    <property type="protein sequence ID" value="MFC4304566.1"/>
    <property type="molecule type" value="Genomic_DNA"/>
</dbReference>
<dbReference type="CDD" id="cd03801">
    <property type="entry name" value="GT4_PimA-like"/>
    <property type="match status" value="1"/>
</dbReference>
<name>A0ABV8SB74_9BACL</name>
<organism evidence="2 3">
    <name type="scientific">Cohnella boryungensis</name>
    <dbReference type="NCBI Taxonomy" id="768479"/>
    <lineage>
        <taxon>Bacteria</taxon>
        <taxon>Bacillati</taxon>
        <taxon>Bacillota</taxon>
        <taxon>Bacilli</taxon>
        <taxon>Bacillales</taxon>
        <taxon>Paenibacillaceae</taxon>
        <taxon>Cohnella</taxon>
    </lineage>
</organism>
<accession>A0ABV8SB74</accession>
<sequence length="364" mass="40810">MKVLFVFIVPSGGVDTLNRLRYRALLHKGIYSHFLYFQSGSGSSDHPPEIPVFYASEPSAIRHILDYYSFDCIVLTSFFIQLALFRELGYTRPLVYEIQGFGPPEHARLNLTDARPYISAHANAILYPSTPYIGELLQEIYPDKPQFSFANPFDPKLYDRGRFAYPPHPPLSYAPLAWLGRLEDNKNWKDFLLIGNEVIRRGMNVRLWMFSDPSLAAPGEKELLHQWTIGLGLKPYLIHHHNVANSLMPYYYHLISSSGGAVCMTSKAEGAPYVALEALSSGCPVVTSNSDGVASAIIDGKTGLYYMHGDLKTASDQIVRLLTNQKLRKCLVAEGKKHVRKEFSMAKYASRFSDMLSAIGVSSC</sequence>
<keyword evidence="2" id="KW-0328">Glycosyltransferase</keyword>
<protein>
    <submittedName>
        <fullName evidence="2">Glycosyltransferase family 4 protein</fullName>
        <ecNumber evidence="2">2.4.-.-</ecNumber>
    </submittedName>
</protein>
<dbReference type="Proteomes" id="UP001595755">
    <property type="component" value="Unassembled WGS sequence"/>
</dbReference>
<dbReference type="RefSeq" id="WP_204604761.1">
    <property type="nucleotide sequence ID" value="NZ_JBHSED010000029.1"/>
</dbReference>
<proteinExistence type="predicted"/>